<dbReference type="PROSITE" id="PS50835">
    <property type="entry name" value="IG_LIKE"/>
    <property type="match status" value="1"/>
</dbReference>
<dbReference type="GO" id="GO:0016020">
    <property type="term" value="C:membrane"/>
    <property type="evidence" value="ECO:0007669"/>
    <property type="project" value="InterPro"/>
</dbReference>
<reference evidence="4" key="2">
    <citation type="submission" date="2025-08" db="UniProtKB">
        <authorList>
            <consortium name="Ensembl"/>
        </authorList>
    </citation>
    <scope>IDENTIFICATION</scope>
    <source>
        <strain evidence="4">Brown Norway</strain>
    </source>
</reference>
<name>B2RZ54_RAT</name>
<sequence>MTQALLALLLTLARILPGPLDAQEVHQSPRVVIASEGESINITCSTRGDLEGLIMKRIWPQASNVIYFEDELEPTVDSAFSGRINFSGSQKNLTIIMSLLQEADTGAYTCEAVRKVSVHGLFTTVVVKEKLSHEAYRSQEPLQTSVSLPAAIAVSFFLTGLILGVLCSMLRKTQIKKLCASGNKDSLCVVYEDMSCSNRKIPCTPNQYQ</sequence>
<dbReference type="InterPro" id="IPR007110">
    <property type="entry name" value="Ig-like_dom"/>
</dbReference>
<dbReference type="PANTHER" id="PTHR15343">
    <property type="entry name" value="CD7"/>
    <property type="match status" value="1"/>
</dbReference>
<reference evidence="4" key="1">
    <citation type="submission" date="2024-01" db="EMBL/GenBank/DDBJ databases">
        <title>GRCr8: a new rat reference genome assembly contstructed from accurate long reads and long range scaffolding.</title>
        <authorList>
            <person name="Doris P.A."/>
            <person name="Kalbfleisch T."/>
            <person name="Li K."/>
            <person name="Howe K."/>
            <person name="Wood J."/>
        </authorList>
    </citation>
    <scope>NUCLEOTIDE SEQUENCE [LARGE SCALE GENOMIC DNA]</scope>
    <source>
        <strain evidence="4">Brown Norway</strain>
    </source>
</reference>
<evidence type="ECO:0000259" key="3">
    <source>
        <dbReference type="PROSITE" id="PS50835"/>
    </source>
</evidence>
<dbReference type="SUPFAM" id="SSF48726">
    <property type="entry name" value="Immunoglobulin"/>
    <property type="match status" value="1"/>
</dbReference>
<dbReference type="RGD" id="1310015">
    <property type="gene designation" value="Cd7"/>
</dbReference>
<keyword evidence="1" id="KW-0472">Membrane</keyword>
<dbReference type="PANTHER" id="PTHR15343:SF0">
    <property type="entry name" value="T-CELL ANTIGEN CD7"/>
    <property type="match status" value="1"/>
</dbReference>
<keyword evidence="1" id="KW-0812">Transmembrane</keyword>
<dbReference type="GO" id="GO:0002726">
    <property type="term" value="P:positive regulation of T cell cytokine production"/>
    <property type="evidence" value="ECO:0000266"/>
    <property type="project" value="RGD"/>
</dbReference>
<proteinExistence type="predicted"/>
<dbReference type="OMA" id="SACVVYE"/>
<evidence type="ECO:0000256" key="2">
    <source>
        <dbReference type="SAM" id="SignalP"/>
    </source>
</evidence>
<dbReference type="SMART" id="SM00409">
    <property type="entry name" value="IG"/>
    <property type="match status" value="1"/>
</dbReference>
<dbReference type="GeneID" id="303747"/>
<feature type="transmembrane region" description="Helical" evidence="1">
    <location>
        <begin position="146"/>
        <end position="167"/>
    </location>
</feature>
<dbReference type="eggNOG" id="ENOG502SD5I">
    <property type="taxonomic scope" value="Eukaryota"/>
</dbReference>
<dbReference type="GO" id="GO:0004888">
    <property type="term" value="F:transmembrane signaling receptor activity"/>
    <property type="evidence" value="ECO:0000266"/>
    <property type="project" value="RGD"/>
</dbReference>
<dbReference type="GO" id="GO:0048873">
    <property type="term" value="P:homeostasis of number of cells within a tissue"/>
    <property type="evidence" value="ECO:0000266"/>
    <property type="project" value="RGD"/>
</dbReference>
<dbReference type="OrthoDB" id="9899013at2759"/>
<gene>
    <name evidence="4 6" type="primary">Cd7</name>
</gene>
<dbReference type="Ensembl" id="ENSRNOT00000054934.6">
    <property type="protein sequence ID" value="ENSRNOP00000051817.2"/>
    <property type="gene ID" value="ENSRNOG00000036674.6"/>
</dbReference>
<protein>
    <submittedName>
        <fullName evidence="4">Cd7 molecule</fullName>
    </submittedName>
</protein>
<dbReference type="KEGG" id="rno:303747"/>
<reference evidence="4" key="3">
    <citation type="submission" date="2025-09" db="UniProtKB">
        <authorList>
            <consortium name="Ensembl"/>
        </authorList>
    </citation>
    <scope>IDENTIFICATION</scope>
    <source>
        <strain evidence="4">Brown Norway</strain>
    </source>
</reference>
<dbReference type="Gene3D" id="2.60.40.10">
    <property type="entry name" value="Immunoglobulins"/>
    <property type="match status" value="1"/>
</dbReference>
<evidence type="ECO:0000313" key="6">
    <source>
        <dbReference type="RGD" id="1310015"/>
    </source>
</evidence>
<organism evidence="4 5">
    <name type="scientific">Rattus norvegicus</name>
    <name type="common">Rat</name>
    <dbReference type="NCBI Taxonomy" id="10116"/>
    <lineage>
        <taxon>Eukaryota</taxon>
        <taxon>Metazoa</taxon>
        <taxon>Chordata</taxon>
        <taxon>Craniata</taxon>
        <taxon>Vertebrata</taxon>
        <taxon>Euteleostomi</taxon>
        <taxon>Mammalia</taxon>
        <taxon>Eutheria</taxon>
        <taxon>Euarchontoglires</taxon>
        <taxon>Glires</taxon>
        <taxon>Rodentia</taxon>
        <taxon>Myomorpha</taxon>
        <taxon>Muroidea</taxon>
        <taxon>Muridae</taxon>
        <taxon>Murinae</taxon>
        <taxon>Rattus</taxon>
    </lineage>
</organism>
<dbReference type="STRING" id="10116.ENSRNOP00000051817"/>
<dbReference type="Bgee" id="ENSRNOG00000036674">
    <property type="expression patterns" value="Expressed in spleen and 18 other cell types or tissues"/>
</dbReference>
<dbReference type="GO" id="GO:0002250">
    <property type="term" value="P:adaptive immune response"/>
    <property type="evidence" value="ECO:0007669"/>
    <property type="project" value="InterPro"/>
</dbReference>
<accession>B2RZ54</accession>
<feature type="chain" id="PRO_5014298368" evidence="2">
    <location>
        <begin position="23"/>
        <end position="209"/>
    </location>
</feature>
<dbReference type="SMR" id="B2RZ54"/>
<dbReference type="FunCoup" id="B2RZ54">
    <property type="interactions" value="469"/>
</dbReference>
<dbReference type="InterPro" id="IPR036179">
    <property type="entry name" value="Ig-like_dom_sf"/>
</dbReference>
<dbReference type="Pfam" id="PF07686">
    <property type="entry name" value="V-set"/>
    <property type="match status" value="1"/>
</dbReference>
<evidence type="ECO:0000313" key="4">
    <source>
        <dbReference type="Ensembl" id="ENSRNOP00000051817.2"/>
    </source>
</evidence>
<dbReference type="GeneTree" id="ENSGT00390000013965"/>
<dbReference type="HOGENOM" id="CLU_115462_0_0_1"/>
<dbReference type="InterPro" id="IPR013783">
    <property type="entry name" value="Ig-like_fold"/>
</dbReference>
<dbReference type="CTD" id="924"/>
<evidence type="ECO:0000313" key="5">
    <source>
        <dbReference type="Proteomes" id="UP000002494"/>
    </source>
</evidence>
<evidence type="ECO:0000256" key="1">
    <source>
        <dbReference type="SAM" id="Phobius"/>
    </source>
</evidence>
<dbReference type="InterPro" id="IPR003599">
    <property type="entry name" value="Ig_sub"/>
</dbReference>
<keyword evidence="5" id="KW-1185">Reference proteome</keyword>
<keyword evidence="2" id="KW-0732">Signal</keyword>
<dbReference type="PaxDb" id="10116-ENSRNOP00000051817"/>
<dbReference type="AGR" id="RGD:1310015"/>
<dbReference type="AlphaFoldDB" id="B2RZ54"/>
<dbReference type="RefSeq" id="NP_001100544.1">
    <property type="nucleotide sequence ID" value="NM_001107074.1"/>
</dbReference>
<dbReference type="GO" id="GO:0038110">
    <property type="term" value="P:interleukin-2-mediated signaling pathway"/>
    <property type="evidence" value="ECO:0000266"/>
    <property type="project" value="RGD"/>
</dbReference>
<feature type="signal peptide" evidence="2">
    <location>
        <begin position="1"/>
        <end position="22"/>
    </location>
</feature>
<dbReference type="InterPro" id="IPR013106">
    <property type="entry name" value="Ig_V-set"/>
</dbReference>
<feature type="domain" description="Ig-like" evidence="3">
    <location>
        <begin position="17"/>
        <end position="128"/>
    </location>
</feature>
<dbReference type="Proteomes" id="UP000002494">
    <property type="component" value="Chromosome 10"/>
</dbReference>
<keyword evidence="1" id="KW-1133">Transmembrane helix</keyword>
<dbReference type="InterPro" id="IPR039090">
    <property type="entry name" value="CD7"/>
</dbReference>